<proteinExistence type="predicted"/>
<dbReference type="InterPro" id="IPR009003">
    <property type="entry name" value="Peptidase_S1_PA"/>
</dbReference>
<evidence type="ECO:0000256" key="1">
    <source>
        <dbReference type="SAM" id="SignalP"/>
    </source>
</evidence>
<evidence type="ECO:0000313" key="2">
    <source>
        <dbReference type="EMBL" id="KAK9744675.1"/>
    </source>
</evidence>
<dbReference type="EMBL" id="JASPKY010000055">
    <property type="protein sequence ID" value="KAK9744675.1"/>
    <property type="molecule type" value="Genomic_DNA"/>
</dbReference>
<feature type="chain" id="PRO_5043575999" evidence="1">
    <location>
        <begin position="18"/>
        <end position="258"/>
    </location>
</feature>
<reference evidence="2 3" key="1">
    <citation type="journal article" date="2024" name="BMC Genomics">
        <title>De novo assembly and annotation of Popillia japonica's genome with initial clues to its potential as an invasive pest.</title>
        <authorList>
            <person name="Cucini C."/>
            <person name="Boschi S."/>
            <person name="Funari R."/>
            <person name="Cardaioli E."/>
            <person name="Iannotti N."/>
            <person name="Marturano G."/>
            <person name="Paoli F."/>
            <person name="Bruttini M."/>
            <person name="Carapelli A."/>
            <person name="Frati F."/>
            <person name="Nardi F."/>
        </authorList>
    </citation>
    <scope>NUCLEOTIDE SEQUENCE [LARGE SCALE GENOMIC DNA]</scope>
    <source>
        <strain evidence="2">DMR45628</strain>
    </source>
</reference>
<comment type="caution">
    <text evidence="2">The sequence shown here is derived from an EMBL/GenBank/DDBJ whole genome shotgun (WGS) entry which is preliminary data.</text>
</comment>
<organism evidence="2 3">
    <name type="scientific">Popillia japonica</name>
    <name type="common">Japanese beetle</name>
    <dbReference type="NCBI Taxonomy" id="7064"/>
    <lineage>
        <taxon>Eukaryota</taxon>
        <taxon>Metazoa</taxon>
        <taxon>Ecdysozoa</taxon>
        <taxon>Arthropoda</taxon>
        <taxon>Hexapoda</taxon>
        <taxon>Insecta</taxon>
        <taxon>Pterygota</taxon>
        <taxon>Neoptera</taxon>
        <taxon>Endopterygota</taxon>
        <taxon>Coleoptera</taxon>
        <taxon>Polyphaga</taxon>
        <taxon>Scarabaeiformia</taxon>
        <taxon>Scarabaeidae</taxon>
        <taxon>Rutelinae</taxon>
        <taxon>Popillia</taxon>
    </lineage>
</organism>
<feature type="signal peptide" evidence="1">
    <location>
        <begin position="1"/>
        <end position="17"/>
    </location>
</feature>
<dbReference type="SUPFAM" id="SSF50494">
    <property type="entry name" value="Trypsin-like serine proteases"/>
    <property type="match status" value="1"/>
</dbReference>
<dbReference type="Proteomes" id="UP001458880">
    <property type="component" value="Unassembled WGS sequence"/>
</dbReference>
<keyword evidence="1" id="KW-0732">Signal</keyword>
<protein>
    <submittedName>
        <fullName evidence="2">Uncharacterized protein</fullName>
    </submittedName>
</protein>
<evidence type="ECO:0000313" key="3">
    <source>
        <dbReference type="Proteomes" id="UP001458880"/>
    </source>
</evidence>
<name>A0AAW1MF04_POPJA</name>
<gene>
    <name evidence="2" type="ORF">QE152_g7498</name>
</gene>
<sequence>MSNLLLLIILAIPNVYSTTNSTDDDTQETRFIAAICLEQWHLFQCFSGVVNEFWVVTTLWCDLSKATGSENIGNPYYVYADGDRPGCYHGQRRKSRYVRAVANFYILKLERAFELNDKVMVAKLPVEQPPRYQHCKIIHTSTFRNRSRYSRKAGFAQYSTSLAYCNNMDDELCGTLEYNRPYDLHLSPIICQDILYGFLEKINSKAFEMTNIARFSSKIMTYIEWEKTAPPQASRGWVQCSISLFFCILCYLCVSKYD</sequence>
<dbReference type="AlphaFoldDB" id="A0AAW1MF04"/>
<keyword evidence="3" id="KW-1185">Reference proteome</keyword>
<accession>A0AAW1MF04</accession>